<proteinExistence type="predicted"/>
<gene>
    <name evidence="1" type="ORF">HPBE_LOCUS12117</name>
</gene>
<dbReference type="AlphaFoldDB" id="A0A3P8AIB1"/>
<reference evidence="1" key="1">
    <citation type="submission" date="2018-11" db="EMBL/GenBank/DDBJ databases">
        <authorList>
            <consortium name="Pathogen Informatics"/>
        </authorList>
    </citation>
    <scope>NUCLEOTIDE SEQUENCE [LARGE SCALE GENOMIC DNA]</scope>
</reference>
<dbReference type="InterPro" id="IPR019426">
    <property type="entry name" value="7TM_GPCR_serpentine_rcpt_Srv"/>
</dbReference>
<name>A0A3P8AIB1_HELPZ</name>
<dbReference type="OrthoDB" id="5872870at2759"/>
<dbReference type="Pfam" id="PF10323">
    <property type="entry name" value="7TM_GPCR_Srv"/>
    <property type="match status" value="1"/>
</dbReference>
<accession>A0A3P8AIB1</accession>
<dbReference type="EMBL" id="UZAH01027361">
    <property type="protein sequence ID" value="VDO90983.1"/>
    <property type="molecule type" value="Genomic_DNA"/>
</dbReference>
<organism evidence="1">
    <name type="scientific">Heligmosomoides polygyrus</name>
    <name type="common">Parasitic roundworm</name>
    <dbReference type="NCBI Taxonomy" id="6339"/>
    <lineage>
        <taxon>Eukaryota</taxon>
        <taxon>Metazoa</taxon>
        <taxon>Ecdysozoa</taxon>
        <taxon>Nematoda</taxon>
        <taxon>Chromadorea</taxon>
        <taxon>Rhabditida</taxon>
        <taxon>Rhabditina</taxon>
        <taxon>Rhabditomorpha</taxon>
        <taxon>Strongyloidea</taxon>
        <taxon>Heligmosomidae</taxon>
        <taxon>Heligmosomoides</taxon>
    </lineage>
</organism>
<protein>
    <submittedName>
        <fullName evidence="1">Uncharacterized protein</fullName>
    </submittedName>
</protein>
<evidence type="ECO:0000313" key="1">
    <source>
        <dbReference type="EMBL" id="VDO90983.1"/>
    </source>
</evidence>
<sequence>MVSYMLLGTLRVSHLCDEFFWENRDVLGNAVHLTIYSSTYIRCVGITLISLQRYITVCLNGTKFEQVNVDAQRISKFILNVGNPTINSNKLTFFCSNRSDLVRVIALNNKTSLPYSSRTTMKNQNKKS</sequence>